<dbReference type="Pfam" id="PF01782">
    <property type="entry name" value="RimM"/>
    <property type="match status" value="1"/>
</dbReference>
<evidence type="ECO:0000256" key="4">
    <source>
        <dbReference type="ARBA" id="ARBA00023186"/>
    </source>
</evidence>
<feature type="domain" description="Ribosome maturation factor RimM PRC barrel" evidence="6">
    <location>
        <begin position="104"/>
        <end position="169"/>
    </location>
</feature>
<dbReference type="InterPro" id="IPR056792">
    <property type="entry name" value="PRC_RimM"/>
</dbReference>
<dbReference type="AlphaFoldDB" id="A0A0W8E7K8"/>
<sequence>MQVQEKELISVGKIAGTHGYRGSVKVKPLTDFPDRFKKLKKVILDTGRTKEEFTIETCRQNEKQILIKFDNINDLDSARQYHGALIKITEDQLYPLPEGHYYHFQLQGMQVEDLELGRLGELKDILETGANDVYVVQSEEYGEILIPAIKDVILDVDLENARMRVKLLPGLIEHK</sequence>
<evidence type="ECO:0000256" key="2">
    <source>
        <dbReference type="ARBA" id="ARBA00022517"/>
    </source>
</evidence>
<dbReference type="HAMAP" id="MF_00014">
    <property type="entry name" value="Ribosome_mat_RimM"/>
    <property type="match status" value="1"/>
</dbReference>
<dbReference type="PANTHER" id="PTHR33692:SF1">
    <property type="entry name" value="RIBOSOME MATURATION FACTOR RIMM"/>
    <property type="match status" value="1"/>
</dbReference>
<name>A0A0W8E7K8_9ZZZZ</name>
<evidence type="ECO:0000256" key="1">
    <source>
        <dbReference type="ARBA" id="ARBA00022490"/>
    </source>
</evidence>
<dbReference type="GO" id="GO:0043022">
    <property type="term" value="F:ribosome binding"/>
    <property type="evidence" value="ECO:0007669"/>
    <property type="project" value="InterPro"/>
</dbReference>
<dbReference type="InterPro" id="IPR009000">
    <property type="entry name" value="Transl_B-barrel_sf"/>
</dbReference>
<dbReference type="GO" id="GO:0005840">
    <property type="term" value="C:ribosome"/>
    <property type="evidence" value="ECO:0007669"/>
    <property type="project" value="InterPro"/>
</dbReference>
<proteinExistence type="inferred from homology"/>
<reference evidence="7" key="1">
    <citation type="journal article" date="2015" name="Proc. Natl. Acad. Sci. U.S.A.">
        <title>Networks of energetic and metabolic interactions define dynamics in microbial communities.</title>
        <authorList>
            <person name="Embree M."/>
            <person name="Liu J.K."/>
            <person name="Al-Bassam M.M."/>
            <person name="Zengler K."/>
        </authorList>
    </citation>
    <scope>NUCLEOTIDE SEQUENCE</scope>
</reference>
<comment type="caution">
    <text evidence="7">The sequence shown here is derived from an EMBL/GenBank/DDBJ whole genome shotgun (WGS) entry which is preliminary data.</text>
</comment>
<evidence type="ECO:0000259" key="6">
    <source>
        <dbReference type="Pfam" id="PF24986"/>
    </source>
</evidence>
<evidence type="ECO:0000313" key="7">
    <source>
        <dbReference type="EMBL" id="KUG04608.1"/>
    </source>
</evidence>
<dbReference type="Gene3D" id="2.30.30.240">
    <property type="entry name" value="PRC-barrel domain"/>
    <property type="match status" value="1"/>
</dbReference>
<keyword evidence="3" id="KW-0698">rRNA processing</keyword>
<gene>
    <name evidence="7" type="ORF">ASZ90_017969</name>
</gene>
<dbReference type="InterPro" id="IPR002676">
    <property type="entry name" value="RimM_N"/>
</dbReference>
<feature type="domain" description="RimM N-terminal" evidence="5">
    <location>
        <begin position="11"/>
        <end position="92"/>
    </location>
</feature>
<dbReference type="NCBIfam" id="TIGR02273">
    <property type="entry name" value="16S_RimM"/>
    <property type="match status" value="1"/>
</dbReference>
<accession>A0A0W8E7K8</accession>
<evidence type="ECO:0000256" key="3">
    <source>
        <dbReference type="ARBA" id="ARBA00022552"/>
    </source>
</evidence>
<dbReference type="InterPro" id="IPR011961">
    <property type="entry name" value="RimM"/>
</dbReference>
<dbReference type="Pfam" id="PF24986">
    <property type="entry name" value="PRC_RimM"/>
    <property type="match status" value="1"/>
</dbReference>
<dbReference type="PANTHER" id="PTHR33692">
    <property type="entry name" value="RIBOSOME MATURATION FACTOR RIMM"/>
    <property type="match status" value="1"/>
</dbReference>
<dbReference type="SUPFAM" id="SSF50447">
    <property type="entry name" value="Translation proteins"/>
    <property type="match status" value="1"/>
</dbReference>
<protein>
    <submittedName>
        <fullName evidence="7">16s rrna processing protein rimm</fullName>
    </submittedName>
</protein>
<dbReference type="InterPro" id="IPR036976">
    <property type="entry name" value="RimM_N_sf"/>
</dbReference>
<dbReference type="Gene3D" id="2.40.30.60">
    <property type="entry name" value="RimM"/>
    <property type="match status" value="1"/>
</dbReference>
<evidence type="ECO:0000259" key="5">
    <source>
        <dbReference type="Pfam" id="PF01782"/>
    </source>
</evidence>
<dbReference type="GO" id="GO:0006364">
    <property type="term" value="P:rRNA processing"/>
    <property type="evidence" value="ECO:0007669"/>
    <property type="project" value="UniProtKB-KW"/>
</dbReference>
<dbReference type="InterPro" id="IPR011033">
    <property type="entry name" value="PRC_barrel-like_sf"/>
</dbReference>
<dbReference type="EMBL" id="LNQE01001844">
    <property type="protein sequence ID" value="KUG04608.1"/>
    <property type="molecule type" value="Genomic_DNA"/>
</dbReference>
<dbReference type="SUPFAM" id="SSF50346">
    <property type="entry name" value="PRC-barrel domain"/>
    <property type="match status" value="1"/>
</dbReference>
<organism evidence="7">
    <name type="scientific">hydrocarbon metagenome</name>
    <dbReference type="NCBI Taxonomy" id="938273"/>
    <lineage>
        <taxon>unclassified sequences</taxon>
        <taxon>metagenomes</taxon>
        <taxon>ecological metagenomes</taxon>
    </lineage>
</organism>
<keyword evidence="1" id="KW-0963">Cytoplasm</keyword>
<keyword evidence="2" id="KW-0690">Ribosome biogenesis</keyword>
<keyword evidence="4" id="KW-0143">Chaperone</keyword>